<reference evidence="2 3" key="1">
    <citation type="submission" date="2023-08" db="EMBL/GenBank/DDBJ databases">
        <title>A Necator americanus chromosomal reference genome.</title>
        <authorList>
            <person name="Ilik V."/>
            <person name="Petrzelkova K.J."/>
            <person name="Pardy F."/>
            <person name="Fuh T."/>
            <person name="Niatou-Singa F.S."/>
            <person name="Gouil Q."/>
            <person name="Baker L."/>
            <person name="Ritchie M.E."/>
            <person name="Jex A.R."/>
            <person name="Gazzola D."/>
            <person name="Li H."/>
            <person name="Toshio Fujiwara R."/>
            <person name="Zhan B."/>
            <person name="Aroian R.V."/>
            <person name="Pafco B."/>
            <person name="Schwarz E.M."/>
        </authorList>
    </citation>
    <scope>NUCLEOTIDE SEQUENCE [LARGE SCALE GENOMIC DNA]</scope>
    <source>
        <strain evidence="2 3">Aroian</strain>
        <tissue evidence="2">Whole animal</tissue>
    </source>
</reference>
<name>A0ABR1CTJ9_NECAM</name>
<evidence type="ECO:0000313" key="3">
    <source>
        <dbReference type="Proteomes" id="UP001303046"/>
    </source>
</evidence>
<evidence type="ECO:0000313" key="2">
    <source>
        <dbReference type="EMBL" id="KAK6741658.1"/>
    </source>
</evidence>
<gene>
    <name evidence="2" type="primary">Necator_chrIII.g10262</name>
    <name evidence="2" type="ORF">RB195_009497</name>
</gene>
<evidence type="ECO:0000256" key="1">
    <source>
        <dbReference type="SAM" id="MobiDB-lite"/>
    </source>
</evidence>
<accession>A0ABR1CTJ9</accession>
<feature type="compositionally biased region" description="Basic and acidic residues" evidence="1">
    <location>
        <begin position="70"/>
        <end position="84"/>
    </location>
</feature>
<organism evidence="2 3">
    <name type="scientific">Necator americanus</name>
    <name type="common">Human hookworm</name>
    <dbReference type="NCBI Taxonomy" id="51031"/>
    <lineage>
        <taxon>Eukaryota</taxon>
        <taxon>Metazoa</taxon>
        <taxon>Ecdysozoa</taxon>
        <taxon>Nematoda</taxon>
        <taxon>Chromadorea</taxon>
        <taxon>Rhabditida</taxon>
        <taxon>Rhabditina</taxon>
        <taxon>Rhabditomorpha</taxon>
        <taxon>Strongyloidea</taxon>
        <taxon>Ancylostomatidae</taxon>
        <taxon>Bunostominae</taxon>
        <taxon>Necator</taxon>
    </lineage>
</organism>
<sequence length="84" mass="9514">MHRSSAKSAKDDFMRNGWIPDAIFTLNVNAKNISFYASEGRDSKSCPASAIKDHGRHRTCQVQQNKMGRKRDAFQRRGTKAVDD</sequence>
<keyword evidence="3" id="KW-1185">Reference proteome</keyword>
<proteinExistence type="predicted"/>
<protein>
    <submittedName>
        <fullName evidence="2">Uncharacterized protein</fullName>
    </submittedName>
</protein>
<comment type="caution">
    <text evidence="2">The sequence shown here is derived from an EMBL/GenBank/DDBJ whole genome shotgun (WGS) entry which is preliminary data.</text>
</comment>
<dbReference type="Proteomes" id="UP001303046">
    <property type="component" value="Unassembled WGS sequence"/>
</dbReference>
<dbReference type="EMBL" id="JAVFWL010000003">
    <property type="protein sequence ID" value="KAK6741658.1"/>
    <property type="molecule type" value="Genomic_DNA"/>
</dbReference>
<feature type="region of interest" description="Disordered" evidence="1">
    <location>
        <begin position="40"/>
        <end position="84"/>
    </location>
</feature>